<dbReference type="InterPro" id="IPR036910">
    <property type="entry name" value="HMG_box_dom_sf"/>
</dbReference>
<feature type="compositionally biased region" description="Low complexity" evidence="3">
    <location>
        <begin position="270"/>
        <end position="288"/>
    </location>
</feature>
<dbReference type="PANTHER" id="PTHR48112:SF22">
    <property type="entry name" value="MITOCHONDRIAL TRANSCRIPTION FACTOR A, ISOFORM B"/>
    <property type="match status" value="1"/>
</dbReference>
<sequence>MYGGSGSTGGRVPNGSAAAGSMGMSPMQHQQQQGQPYGHHQMHHQQQYDAHLQSQHAQQYSSYPHHQAAYAQHYGQHQSAMQHAGMIPSAQLAQMGIPPSNTSSSSAAGQGSLGHHPHHPHLSGYGHHAYAGGHPSSYAQHHAASAHHGGQPAYGGIHPDLASGGMNPQQAAAAAAAQQQSAYGLMGHPSQQAAQQAAALHHGASAPAQTIAPQAASIGGGASAGQSTTASTSGSGSGAGRKRKKAAVAAEEAGSPAEQVAVKGGGRGKGAAAASAASGVPAAPSTSGNQSGSESNEPPKKASRGKKRSRSDTQESGEGPASKEKSGSKPLKSLLKPPKQAPSAWQIFFTAELHKIKQQTPGERLNVAHVAREAGQRYAALPDSAKAEYQRQSQLAKEQWERDMQTWKASLTPEDIKRENLFRAAQRKAGKSRKGNLKDPNAPKKPLSAYFLFLRAIRANPQMMQDVFEGEAETTKQSVLAAAKWRQLSEEDKKPYLEKAEEDKQRYERLRREYDANKGLESSSSKPEGGHLIGGHGGSDGPHNGVGIGVGGGDKLENYLEGFGDDDDEEEDDDDDGQHGGGGHRYDDYGRK</sequence>
<evidence type="ECO:0000259" key="4">
    <source>
        <dbReference type="PROSITE" id="PS50118"/>
    </source>
</evidence>
<feature type="region of interest" description="Disordered" evidence="3">
    <location>
        <begin position="491"/>
        <end position="592"/>
    </location>
</feature>
<feature type="domain" description="HMG box" evidence="4">
    <location>
        <begin position="443"/>
        <end position="515"/>
    </location>
</feature>
<gene>
    <name evidence="5" type="ORF">OC842_001751</name>
</gene>
<feature type="DNA-binding region" description="HMG box" evidence="2">
    <location>
        <begin position="443"/>
        <end position="515"/>
    </location>
</feature>
<feature type="region of interest" description="Disordered" evidence="3">
    <location>
        <begin position="217"/>
        <end position="341"/>
    </location>
</feature>
<name>A0AAN6GEI1_9BASI</name>
<keyword evidence="2" id="KW-0539">Nucleus</keyword>
<dbReference type="GO" id="GO:0005634">
    <property type="term" value="C:nucleus"/>
    <property type="evidence" value="ECO:0007669"/>
    <property type="project" value="UniProtKB-UniRule"/>
</dbReference>
<feature type="region of interest" description="Disordered" evidence="3">
    <location>
        <begin position="94"/>
        <end position="173"/>
    </location>
</feature>
<evidence type="ECO:0000256" key="1">
    <source>
        <dbReference type="ARBA" id="ARBA00023125"/>
    </source>
</evidence>
<evidence type="ECO:0000313" key="5">
    <source>
        <dbReference type="EMBL" id="KAK0537138.1"/>
    </source>
</evidence>
<dbReference type="Gene3D" id="1.10.30.10">
    <property type="entry name" value="High mobility group box domain"/>
    <property type="match status" value="2"/>
</dbReference>
<evidence type="ECO:0000256" key="2">
    <source>
        <dbReference type="PROSITE-ProRule" id="PRU00267"/>
    </source>
</evidence>
<feature type="compositionally biased region" description="Low complexity" evidence="3">
    <location>
        <begin position="328"/>
        <end position="338"/>
    </location>
</feature>
<comment type="caution">
    <text evidence="5">The sequence shown here is derived from an EMBL/GenBank/DDBJ whole genome shotgun (WGS) entry which is preliminary data.</text>
</comment>
<feature type="compositionally biased region" description="Low complexity" evidence="3">
    <location>
        <begin position="103"/>
        <end position="114"/>
    </location>
</feature>
<dbReference type="InterPro" id="IPR050342">
    <property type="entry name" value="HMGB"/>
</dbReference>
<keyword evidence="1 2" id="KW-0238">DNA-binding</keyword>
<reference evidence="5" key="1">
    <citation type="journal article" date="2023" name="PhytoFront">
        <title>Draft Genome Resources of Seven Strains of Tilletia horrida, Causal Agent of Kernel Smut of Rice.</title>
        <authorList>
            <person name="Khanal S."/>
            <person name="Antony Babu S."/>
            <person name="Zhou X.G."/>
        </authorList>
    </citation>
    <scope>NUCLEOTIDE SEQUENCE</scope>
    <source>
        <strain evidence="5">TX3</strain>
    </source>
</reference>
<dbReference type="AlphaFoldDB" id="A0AAN6GEI1"/>
<dbReference type="GO" id="GO:0003677">
    <property type="term" value="F:DNA binding"/>
    <property type="evidence" value="ECO:0007669"/>
    <property type="project" value="UniProtKB-UniRule"/>
</dbReference>
<feature type="compositionally biased region" description="Gly residues" evidence="3">
    <location>
        <begin position="531"/>
        <end position="553"/>
    </location>
</feature>
<feature type="compositionally biased region" description="Acidic residues" evidence="3">
    <location>
        <begin position="563"/>
        <end position="576"/>
    </location>
</feature>
<feature type="compositionally biased region" description="Low complexity" evidence="3">
    <location>
        <begin position="122"/>
        <end position="151"/>
    </location>
</feature>
<dbReference type="SUPFAM" id="SSF47095">
    <property type="entry name" value="HMG-box"/>
    <property type="match status" value="2"/>
</dbReference>
<proteinExistence type="predicted"/>
<evidence type="ECO:0000256" key="3">
    <source>
        <dbReference type="SAM" id="MobiDB-lite"/>
    </source>
</evidence>
<dbReference type="PANTHER" id="PTHR48112">
    <property type="entry name" value="HIGH MOBILITY GROUP PROTEIN DSP1"/>
    <property type="match status" value="1"/>
</dbReference>
<dbReference type="SMART" id="SM00398">
    <property type="entry name" value="HMG"/>
    <property type="match status" value="2"/>
</dbReference>
<organism evidence="5 6">
    <name type="scientific">Tilletia horrida</name>
    <dbReference type="NCBI Taxonomy" id="155126"/>
    <lineage>
        <taxon>Eukaryota</taxon>
        <taxon>Fungi</taxon>
        <taxon>Dikarya</taxon>
        <taxon>Basidiomycota</taxon>
        <taxon>Ustilaginomycotina</taxon>
        <taxon>Exobasidiomycetes</taxon>
        <taxon>Tilletiales</taxon>
        <taxon>Tilletiaceae</taxon>
        <taxon>Tilletia</taxon>
    </lineage>
</organism>
<dbReference type="InterPro" id="IPR009071">
    <property type="entry name" value="HMG_box_dom"/>
</dbReference>
<feature type="compositionally biased region" description="Polar residues" evidence="3">
    <location>
        <begin position="52"/>
        <end position="64"/>
    </location>
</feature>
<dbReference type="Pfam" id="PF09011">
    <property type="entry name" value="HMG_box_2"/>
    <property type="match status" value="1"/>
</dbReference>
<feature type="compositionally biased region" description="Low complexity" evidence="3">
    <location>
        <begin position="224"/>
        <end position="234"/>
    </location>
</feature>
<feature type="region of interest" description="Disordered" evidence="3">
    <location>
        <begin position="1"/>
        <end position="64"/>
    </location>
</feature>
<feature type="compositionally biased region" description="Low complexity" evidence="3">
    <location>
        <begin position="20"/>
        <end position="48"/>
    </location>
</feature>
<dbReference type="EMBL" id="JAPDMQ010000065">
    <property type="protein sequence ID" value="KAK0537138.1"/>
    <property type="molecule type" value="Genomic_DNA"/>
</dbReference>
<feature type="DNA-binding region" description="HMG box" evidence="2">
    <location>
        <begin position="338"/>
        <end position="408"/>
    </location>
</feature>
<dbReference type="Proteomes" id="UP001176521">
    <property type="component" value="Unassembled WGS sequence"/>
</dbReference>
<feature type="compositionally biased region" description="Low complexity" evidence="3">
    <location>
        <begin position="247"/>
        <end position="257"/>
    </location>
</feature>
<feature type="compositionally biased region" description="Basic and acidic residues" evidence="3">
    <location>
        <begin position="491"/>
        <end position="518"/>
    </location>
</feature>
<evidence type="ECO:0000313" key="6">
    <source>
        <dbReference type="Proteomes" id="UP001176521"/>
    </source>
</evidence>
<protein>
    <recommendedName>
        <fullName evidence="4">HMG box domain-containing protein</fullName>
    </recommendedName>
</protein>
<accession>A0AAN6GEI1</accession>
<keyword evidence="6" id="KW-1185">Reference proteome</keyword>
<dbReference type="Pfam" id="PF00505">
    <property type="entry name" value="HMG_box"/>
    <property type="match status" value="1"/>
</dbReference>
<dbReference type="PROSITE" id="PS50118">
    <property type="entry name" value="HMG_BOX_2"/>
    <property type="match status" value="2"/>
</dbReference>
<feature type="domain" description="HMG box" evidence="4">
    <location>
        <begin position="338"/>
        <end position="408"/>
    </location>
</feature>